<feature type="transmembrane region" description="Helical" evidence="1">
    <location>
        <begin position="56"/>
        <end position="77"/>
    </location>
</feature>
<organism evidence="2 3">
    <name type="scientific">Nocardia ignorata</name>
    <dbReference type="NCBI Taxonomy" id="145285"/>
    <lineage>
        <taxon>Bacteria</taxon>
        <taxon>Bacillati</taxon>
        <taxon>Actinomycetota</taxon>
        <taxon>Actinomycetes</taxon>
        <taxon>Mycobacteriales</taxon>
        <taxon>Nocardiaceae</taxon>
        <taxon>Nocardia</taxon>
    </lineage>
</organism>
<sequence>MTVVNRPARLNRGLLGLLGLSLATAGGLLIAAHLGAFARISRDSPLVPGTAEPPRWVFFLAVAGAVVLALAALRWLAAQFTRLPKQTVWQLGDSTDQGYTRLGSATAAEPVAADIETYDGVRSATARLSGTKLAPDLHLLVETDPDADLTALRKRILGHAVPRLRTALELSAIPVSVEFRIADRGRTKRAR</sequence>
<keyword evidence="1" id="KW-0812">Transmembrane</keyword>
<dbReference type="AlphaFoldDB" id="A0A4R6PMX6"/>
<dbReference type="RefSeq" id="WP_067492451.1">
    <property type="nucleotide sequence ID" value="NZ_SNXK01000002.1"/>
</dbReference>
<comment type="caution">
    <text evidence="2">The sequence shown here is derived from an EMBL/GenBank/DDBJ whole genome shotgun (WGS) entry which is preliminary data.</text>
</comment>
<keyword evidence="3" id="KW-1185">Reference proteome</keyword>
<accession>A0A4R6PMX6</accession>
<reference evidence="2 3" key="1">
    <citation type="submission" date="2019-03" db="EMBL/GenBank/DDBJ databases">
        <title>Genomic Encyclopedia of Type Strains, Phase IV (KMG-IV): sequencing the most valuable type-strain genomes for metagenomic binning, comparative biology and taxonomic classification.</title>
        <authorList>
            <person name="Goeker M."/>
        </authorList>
    </citation>
    <scope>NUCLEOTIDE SEQUENCE [LARGE SCALE GENOMIC DNA]</scope>
    <source>
        <strain evidence="2 3">DSM 44496</strain>
    </source>
</reference>
<protein>
    <submittedName>
        <fullName evidence="2">Uncharacterized protein</fullName>
    </submittedName>
</protein>
<keyword evidence="1" id="KW-1133">Transmembrane helix</keyword>
<feature type="transmembrane region" description="Helical" evidence="1">
    <location>
        <begin position="12"/>
        <end position="36"/>
    </location>
</feature>
<gene>
    <name evidence="2" type="ORF">DFR75_102332</name>
</gene>
<proteinExistence type="predicted"/>
<evidence type="ECO:0000313" key="2">
    <source>
        <dbReference type="EMBL" id="TDP39614.1"/>
    </source>
</evidence>
<dbReference type="Proteomes" id="UP000295087">
    <property type="component" value="Unassembled WGS sequence"/>
</dbReference>
<dbReference type="EMBL" id="SNXK01000002">
    <property type="protein sequence ID" value="TDP39614.1"/>
    <property type="molecule type" value="Genomic_DNA"/>
</dbReference>
<name>A0A4R6PMX6_NOCIG</name>
<keyword evidence="1" id="KW-0472">Membrane</keyword>
<evidence type="ECO:0000256" key="1">
    <source>
        <dbReference type="SAM" id="Phobius"/>
    </source>
</evidence>
<evidence type="ECO:0000313" key="3">
    <source>
        <dbReference type="Proteomes" id="UP000295087"/>
    </source>
</evidence>